<accession>A0ACD5EFE3</accession>
<reference evidence="1" key="1">
    <citation type="submission" date="2024-10" db="EMBL/GenBank/DDBJ databases">
        <title>Strain of Rhizobium-related bacteria isolated fromm roots of Vavilovia formosa.</title>
        <authorList>
            <person name="Kimeklis A."/>
            <person name="Afonin A."/>
        </authorList>
    </citation>
    <scope>NUCLEOTIDE SEQUENCE</scope>
    <source>
        <strain evidence="1">Vaf-46</strain>
    </source>
</reference>
<name>A0ACD5EFE3_9HYPH</name>
<organism evidence="1 2">
    <name type="scientific">Rhizobium ruizarguesonis</name>
    <dbReference type="NCBI Taxonomy" id="2081791"/>
    <lineage>
        <taxon>Bacteria</taxon>
        <taxon>Pseudomonadati</taxon>
        <taxon>Pseudomonadota</taxon>
        <taxon>Alphaproteobacteria</taxon>
        <taxon>Hyphomicrobiales</taxon>
        <taxon>Rhizobiaceae</taxon>
        <taxon>Rhizobium/Agrobacterium group</taxon>
        <taxon>Rhizobium</taxon>
    </lineage>
</organism>
<dbReference type="Proteomes" id="UP000078465">
    <property type="component" value="Plasmid unnamed3"/>
</dbReference>
<evidence type="ECO:0000313" key="1">
    <source>
        <dbReference type="EMBL" id="XKM37827.1"/>
    </source>
</evidence>
<evidence type="ECO:0000313" key="2">
    <source>
        <dbReference type="Proteomes" id="UP000078465"/>
    </source>
</evidence>
<protein>
    <submittedName>
        <fullName evidence="1">Uncharacterized protein</fullName>
    </submittedName>
</protein>
<keyword evidence="1" id="KW-0614">Plasmid</keyword>
<gene>
    <name evidence="1" type="ORF">A4U53_001075</name>
</gene>
<proteinExistence type="predicted"/>
<geneLocation type="plasmid" evidence="1 2">
    <name>unnamed3</name>
</geneLocation>
<dbReference type="EMBL" id="CP171850">
    <property type="protein sequence ID" value="XKM37827.1"/>
    <property type="molecule type" value="Genomic_DNA"/>
</dbReference>
<sequence>MRGLVVESLQFWDQNHQAMVTTVAMANLEILISGSRSAAGQTANDGSI</sequence>